<evidence type="ECO:0000313" key="1">
    <source>
        <dbReference type="EMBL" id="AFE07162.1"/>
    </source>
</evidence>
<evidence type="ECO:0000313" key="2">
    <source>
        <dbReference type="Proteomes" id="UP000007587"/>
    </source>
</evidence>
<dbReference type="AlphaFoldDB" id="H8N0Y7"/>
<sequence>MPVITLTWNAGIFTPQDATPYVNHGHIYALQLRDGNNNLISNGPGLYIIEDNANVIYASQSASTRNRFNNRGDTLREFGLQPTVALANHSVRYATTNPVGARELAETWLIRILYLRDQALAQQFLQNVEKTGSFNAPGDGLTINNVGTRPAYLNAQYVYNAGAQI</sequence>
<keyword evidence="2" id="KW-1185">Reference proteome</keyword>
<accession>H8N0Y7</accession>
<dbReference type="Proteomes" id="UP000007587">
    <property type="component" value="Chromosome"/>
</dbReference>
<dbReference type="RefSeq" id="WP_014399628.1">
    <property type="nucleotide sequence ID" value="NC_017030.1"/>
</dbReference>
<dbReference type="InParanoid" id="H8N0Y7"/>
<reference evidence="1 2" key="1">
    <citation type="journal article" date="2012" name="J. Bacteriol.">
        <title>Complete Genome Sequence of the Fruiting Myxobacterium Corallococcus coralloides DSM 2259.</title>
        <authorList>
            <person name="Huntley S."/>
            <person name="Zhang Y."/>
            <person name="Treuner-Lange A."/>
            <person name="Kneip S."/>
            <person name="Sensen C.W."/>
            <person name="Sogaard-Andersen L."/>
        </authorList>
    </citation>
    <scope>NUCLEOTIDE SEQUENCE [LARGE SCALE GENOMIC DNA]</scope>
    <source>
        <strain evidence="2">ATCC 25202 / DSM 2259 / NBRC 100086 / M2</strain>
    </source>
</reference>
<gene>
    <name evidence="1" type="ordered locus">COCOR_06842</name>
</gene>
<reference evidence="2" key="2">
    <citation type="submission" date="2012-03" db="EMBL/GenBank/DDBJ databases">
        <title>Genome sequence of the fruiting myxobacterium Corallococcus coralloides DSM 2259.</title>
        <authorList>
            <person name="Huntley S."/>
            <person name="Zhang Y."/>
            <person name="Treuner-Lange A."/>
            <person name="Sensen C.W."/>
            <person name="Sogaard-Andersen L."/>
        </authorList>
    </citation>
    <scope>NUCLEOTIDE SEQUENCE [LARGE SCALE GENOMIC DNA]</scope>
    <source>
        <strain evidence="2">ATCC 25202 / DSM 2259 / NBRC 100086 / M2</strain>
    </source>
</reference>
<proteinExistence type="predicted"/>
<dbReference type="EMBL" id="CP003389">
    <property type="protein sequence ID" value="AFE07162.1"/>
    <property type="molecule type" value="Genomic_DNA"/>
</dbReference>
<dbReference type="HOGENOM" id="CLU_1608087_0_0_7"/>
<dbReference type="KEGG" id="ccx:COCOR_06842"/>
<protein>
    <submittedName>
        <fullName evidence="1">Uncharacterized protein</fullName>
    </submittedName>
</protein>
<organism evidence="1 2">
    <name type="scientific">Corallococcus coralloides (strain ATCC 25202 / DSM 2259 / NBRC 100086 / M2)</name>
    <name type="common">Myxococcus coralloides</name>
    <dbReference type="NCBI Taxonomy" id="1144275"/>
    <lineage>
        <taxon>Bacteria</taxon>
        <taxon>Pseudomonadati</taxon>
        <taxon>Myxococcota</taxon>
        <taxon>Myxococcia</taxon>
        <taxon>Myxococcales</taxon>
        <taxon>Cystobacterineae</taxon>
        <taxon>Myxococcaceae</taxon>
        <taxon>Corallococcus</taxon>
    </lineage>
</organism>
<name>H8N0Y7_CORCM</name>